<dbReference type="InterPro" id="IPR045054">
    <property type="entry name" value="P4HA-like"/>
</dbReference>
<dbReference type="InterPro" id="IPR044862">
    <property type="entry name" value="Pro_4_hyd_alph_FE2OG_OXY"/>
</dbReference>
<keyword evidence="9" id="KW-0223">Dioxygenase</keyword>
<evidence type="ECO:0000256" key="8">
    <source>
        <dbReference type="ARBA" id="ARBA00022896"/>
    </source>
</evidence>
<keyword evidence="10" id="KW-0560">Oxidoreductase</keyword>
<dbReference type="GO" id="GO:0005506">
    <property type="term" value="F:iron ion binding"/>
    <property type="evidence" value="ECO:0007669"/>
    <property type="project" value="InterPro"/>
</dbReference>
<evidence type="ECO:0000256" key="9">
    <source>
        <dbReference type="ARBA" id="ARBA00022964"/>
    </source>
</evidence>
<dbReference type="Pfam" id="PF13640">
    <property type="entry name" value="2OG-FeII_Oxy_3"/>
    <property type="match status" value="2"/>
</dbReference>
<keyword evidence="6" id="KW-0479">Metal-binding</keyword>
<keyword evidence="13" id="KW-0732">Signal</keyword>
<evidence type="ECO:0000256" key="6">
    <source>
        <dbReference type="ARBA" id="ARBA00022723"/>
    </source>
</evidence>
<dbReference type="Pfam" id="PF08336">
    <property type="entry name" value="P4Ha_N"/>
    <property type="match status" value="3"/>
</dbReference>
<feature type="signal peptide" evidence="13">
    <location>
        <begin position="1"/>
        <end position="24"/>
    </location>
</feature>
<evidence type="ECO:0000313" key="15">
    <source>
        <dbReference type="EMBL" id="SPP77004.1"/>
    </source>
</evidence>
<gene>
    <name evidence="15" type="ORF">DGUA_6G007632</name>
</gene>
<keyword evidence="16" id="KW-1185">Reference proteome</keyword>
<evidence type="ECO:0000256" key="10">
    <source>
        <dbReference type="ARBA" id="ARBA00023002"/>
    </source>
</evidence>
<evidence type="ECO:0000256" key="2">
    <source>
        <dbReference type="ARBA" id="ARBA00002035"/>
    </source>
</evidence>
<dbReference type="InterPro" id="IPR011990">
    <property type="entry name" value="TPR-like_helical_dom_sf"/>
</dbReference>
<feature type="domain" description="Fe2OG dioxygenase" evidence="14">
    <location>
        <begin position="877"/>
        <end position="985"/>
    </location>
</feature>
<keyword evidence="8" id="KW-0847">Vitamin C</keyword>
<evidence type="ECO:0000259" key="14">
    <source>
        <dbReference type="PROSITE" id="PS51471"/>
    </source>
</evidence>
<dbReference type="Gene3D" id="1.25.40.10">
    <property type="entry name" value="Tetratricopeptide repeat domain"/>
    <property type="match status" value="3"/>
</dbReference>
<dbReference type="Gene3D" id="6.10.140.1460">
    <property type="match status" value="3"/>
</dbReference>
<reference evidence="16" key="1">
    <citation type="submission" date="2018-01" db="EMBL/GenBank/DDBJ databases">
        <authorList>
            <person name="Alioto T."/>
            <person name="Alioto T."/>
        </authorList>
    </citation>
    <scope>NUCLEOTIDE SEQUENCE [LARGE SCALE GENOMIC DNA]</scope>
</reference>
<accession>A0A3B0J528</accession>
<evidence type="ECO:0000313" key="16">
    <source>
        <dbReference type="Proteomes" id="UP000268350"/>
    </source>
</evidence>
<feature type="chain" id="PRO_5017319772" description="procollagen-proline 4-dioxygenase" evidence="13">
    <location>
        <begin position="25"/>
        <end position="1501"/>
    </location>
</feature>
<evidence type="ECO:0000256" key="12">
    <source>
        <dbReference type="ARBA" id="ARBA00023180"/>
    </source>
</evidence>
<dbReference type="EMBL" id="OUUW01000002">
    <property type="protein sequence ID" value="SPP77004.1"/>
    <property type="molecule type" value="Genomic_DNA"/>
</dbReference>
<organism evidence="15 16">
    <name type="scientific">Drosophila guanche</name>
    <name type="common">Fruit fly</name>
    <dbReference type="NCBI Taxonomy" id="7266"/>
    <lineage>
        <taxon>Eukaryota</taxon>
        <taxon>Metazoa</taxon>
        <taxon>Ecdysozoa</taxon>
        <taxon>Arthropoda</taxon>
        <taxon>Hexapoda</taxon>
        <taxon>Insecta</taxon>
        <taxon>Pterygota</taxon>
        <taxon>Neoptera</taxon>
        <taxon>Endopterygota</taxon>
        <taxon>Diptera</taxon>
        <taxon>Brachycera</taxon>
        <taxon>Muscomorpha</taxon>
        <taxon>Ephydroidea</taxon>
        <taxon>Drosophilidae</taxon>
        <taxon>Drosophila</taxon>
        <taxon>Sophophora</taxon>
    </lineage>
</organism>
<dbReference type="OMA" id="YANITIW"/>
<dbReference type="FunFam" id="2.60.120.620:FF:000011">
    <property type="entry name" value="Prolyl alpha subunit"/>
    <property type="match status" value="2"/>
</dbReference>
<evidence type="ECO:0000256" key="4">
    <source>
        <dbReference type="ARBA" id="ARBA00006511"/>
    </source>
</evidence>
<proteinExistence type="inferred from homology"/>
<dbReference type="SMART" id="SM00702">
    <property type="entry name" value="P4Hc"/>
    <property type="match status" value="3"/>
</dbReference>
<dbReference type="GO" id="GO:0004656">
    <property type="term" value="F:procollagen-proline 4-dioxygenase activity"/>
    <property type="evidence" value="ECO:0007669"/>
    <property type="project" value="UniProtKB-EC"/>
</dbReference>
<evidence type="ECO:0000256" key="11">
    <source>
        <dbReference type="ARBA" id="ARBA00023004"/>
    </source>
</evidence>
<evidence type="ECO:0000256" key="5">
    <source>
        <dbReference type="ARBA" id="ARBA00012269"/>
    </source>
</evidence>
<dbReference type="EC" id="1.14.11.2" evidence="5"/>
<comment type="function">
    <text evidence="2">Catalyzes the post-translational formation of 4-hydroxyproline in -Xaa-Pro-Gly- sequences in collagens and other proteins.</text>
</comment>
<keyword evidence="12" id="KW-0325">Glycoprotein</keyword>
<comment type="cofactor">
    <cofactor evidence="1">
        <name>L-ascorbate</name>
        <dbReference type="ChEBI" id="CHEBI:38290"/>
    </cofactor>
</comment>
<dbReference type="GO" id="GO:0005788">
    <property type="term" value="C:endoplasmic reticulum lumen"/>
    <property type="evidence" value="ECO:0007669"/>
    <property type="project" value="UniProtKB-SubCell"/>
</dbReference>
<keyword evidence="11" id="KW-0408">Iron</keyword>
<dbReference type="InterPro" id="IPR006620">
    <property type="entry name" value="Pro_4_hyd_alph"/>
</dbReference>
<dbReference type="Proteomes" id="UP000268350">
    <property type="component" value="Unassembled WGS sequence"/>
</dbReference>
<evidence type="ECO:0000256" key="13">
    <source>
        <dbReference type="SAM" id="SignalP"/>
    </source>
</evidence>
<keyword evidence="7" id="KW-0256">Endoplasmic reticulum</keyword>
<comment type="subcellular location">
    <subcellularLocation>
        <location evidence="3">Endoplasmic reticulum lumen</location>
    </subcellularLocation>
</comment>
<evidence type="ECO:0000256" key="3">
    <source>
        <dbReference type="ARBA" id="ARBA00004319"/>
    </source>
</evidence>
<dbReference type="PROSITE" id="PS51471">
    <property type="entry name" value="FE2OG_OXY"/>
    <property type="match status" value="2"/>
</dbReference>
<dbReference type="PANTHER" id="PTHR10869:SF216">
    <property type="entry name" value="PROCOLLAGEN-PROLINE 4-DIOXYGENASE"/>
    <property type="match status" value="1"/>
</dbReference>
<name>A0A3B0J528_DROGU</name>
<evidence type="ECO:0000256" key="7">
    <source>
        <dbReference type="ARBA" id="ARBA00022824"/>
    </source>
</evidence>
<dbReference type="Gene3D" id="2.60.120.620">
    <property type="entry name" value="q2cbj1_9rhob like domain"/>
    <property type="match status" value="3"/>
</dbReference>
<dbReference type="PANTHER" id="PTHR10869">
    <property type="entry name" value="PROLYL 4-HYDROXYLASE ALPHA SUBUNIT"/>
    <property type="match status" value="1"/>
</dbReference>
<comment type="similarity">
    <text evidence="4">Belongs to the P4HA family.</text>
</comment>
<dbReference type="GO" id="GO:0031418">
    <property type="term" value="F:L-ascorbic acid binding"/>
    <property type="evidence" value="ECO:0007669"/>
    <property type="project" value="UniProtKB-KW"/>
</dbReference>
<feature type="domain" description="Fe2OG dioxygenase" evidence="14">
    <location>
        <begin position="1372"/>
        <end position="1479"/>
    </location>
</feature>
<dbReference type="InterPro" id="IPR005123">
    <property type="entry name" value="Oxoglu/Fe-dep_dioxygenase_dom"/>
</dbReference>
<dbReference type="OrthoDB" id="420380at2759"/>
<dbReference type="InterPro" id="IPR013547">
    <property type="entry name" value="P4H_N"/>
</dbReference>
<sequence length="1501" mass="172619">MLPKTSNMWHWLWFFVGSLPHCQMQYLTDHALSIAAMKSLVDMESFFIAELDKYSNDLEWKINTIESFLEEVQLKREPWRHIPDELVAHPLASFSLIRRLHEDWSHMELFMSHQVALDQLNAIQSVLDVAKPTAQDLEDALSGIEAIQSHYDLEPTDMANGVLNGRQYDANLTTLDCLAMVRFHENNQHLHASFDWYAAALQRYDEARDGHLYRDIFNFKLSDFYGDYARSLAGRGLGPAALTLLKNVSDLHADLWQLQREITHQMELQKYDNKHVKSEQNNQRIGCLGLFPPIPNGSCHYETKRTAFLRLAPLKVEMLSLEPYIAIYHDAIYDKEISRVMTLPLSALKGTSRYRERREYNLKFTTVHEEPNSQLNQRVRDMTGGKVKEDKDFRIYNYGIGGYIRYHMDNLAKEEQKTGFGDYQTTITYFLNDVELGGAVSFPQLEITVWPRKGSALVWHNLYNNSELDLRVAHISCPVIVGSKWIPSCDSVDPENYGKDYYSSSVSGLVHLLELERQFMEEFTVHADVLQEKVDNLQMYINYLDRGQHESHREREKFVSNPLNAYGLIRRLQQDWPKWKNYTQKPLGTAQLNAIEELLSYAPDSYDMTESLKSMDRIERTYDLPASHIASGLLQQKQYDTHLSVRDCLALAQHKYETGDYIRASMWYREALRYEPEPNAELINAVLGDPREGLDLQFARTMVIRGLGLSDQAMSRETIDASASDFLNKSSPRDVEEFIGYYLAQSDEEIAKDMGTPQTPPTAHEFGCRGLFPKRTNLVCRYNSTTTPFLRLAPLKMEEINHDPYIVMYHNVLSDREIEEMNNLAEPMFNGLSGSDMANNSEPLEIVARVAWLVDPSPFRERLNLRISDMTGFDVSDFEALQLANFGVGSYFKAHFDYLTDRITEADSSPLGDRTGSLIIYASEVPQGGATIFPDIQVTVQPQKGNSLFWYNTFDDSTPDPRSLHGVCPVIAGSRWTLLIFGQTVANPRYDEKKERYSSSTVGLLKLLELEMQFIENLKTYTELLSAKANTLQDFIDSVDHGKEKSVAEREKYVSNPLNAFGLMRRTHQDWPKWHHYINTTVGKDQLQYLDNLLAKAPDSQDMKEALAGMKRIETIYGLQAYDLANGRLQDKQYDIQLSIRDCLALGQHKHREGDFLRASMWYRMAIKHEPEPYAETFNEILGYPLKNLKRNYARATIIYGLSAGNQSQNIQQVLDITEEAIHKSSPEELEALVAELLNQTDEDIAREMSASEPWPTPYEIGCRGGFPKRTNLVCRYNSTTTPFLRLAPLKMEEVNHDPYIVMYHEVLSDREIEEIKRRSSQMSNGWADAKEPNSKTIRDIVCRHSWWSERSTIRERINRRITDMTGFDFAPTEDLQVANYGLGTHFKPHYDYTSDGYETPDVLTLGDRLGSIIFYASDVPQGGATVFPRNRVSILPRKGSSVFWFNLYDDGRPDIRSQHSVCPVIVGDRWTLTKWLHIVPQMFVMPCKPRKKSPGYKEDI</sequence>
<protein>
    <recommendedName>
        <fullName evidence="5">procollagen-proline 4-dioxygenase</fullName>
        <ecNumber evidence="5">1.14.11.2</ecNumber>
    </recommendedName>
</protein>
<dbReference type="STRING" id="7266.A0A3B0J528"/>
<evidence type="ECO:0000256" key="1">
    <source>
        <dbReference type="ARBA" id="ARBA00001961"/>
    </source>
</evidence>